<gene>
    <name evidence="2" type="ORF">PCOR1329_LOCUS4268</name>
</gene>
<dbReference type="EMBL" id="CAUYUJ010001113">
    <property type="protein sequence ID" value="CAK0794199.1"/>
    <property type="molecule type" value="Genomic_DNA"/>
</dbReference>
<evidence type="ECO:0000313" key="3">
    <source>
        <dbReference type="Proteomes" id="UP001189429"/>
    </source>
</evidence>
<evidence type="ECO:0000313" key="2">
    <source>
        <dbReference type="EMBL" id="CAK0794199.1"/>
    </source>
</evidence>
<proteinExistence type="predicted"/>
<keyword evidence="3" id="KW-1185">Reference proteome</keyword>
<reference evidence="2" key="1">
    <citation type="submission" date="2023-10" db="EMBL/GenBank/DDBJ databases">
        <authorList>
            <person name="Chen Y."/>
            <person name="Shah S."/>
            <person name="Dougan E. K."/>
            <person name="Thang M."/>
            <person name="Chan C."/>
        </authorList>
    </citation>
    <scope>NUCLEOTIDE SEQUENCE [LARGE SCALE GENOMIC DNA]</scope>
</reference>
<keyword evidence="1" id="KW-0472">Membrane</keyword>
<keyword evidence="1" id="KW-1133">Transmembrane helix</keyword>
<keyword evidence="1" id="KW-0812">Transmembrane</keyword>
<protein>
    <submittedName>
        <fullName evidence="2">Uncharacterized protein</fullName>
    </submittedName>
</protein>
<feature type="transmembrane region" description="Helical" evidence="1">
    <location>
        <begin position="12"/>
        <end position="30"/>
    </location>
</feature>
<name>A0ABN9PR87_9DINO</name>
<organism evidence="2 3">
    <name type="scientific">Prorocentrum cordatum</name>
    <dbReference type="NCBI Taxonomy" id="2364126"/>
    <lineage>
        <taxon>Eukaryota</taxon>
        <taxon>Sar</taxon>
        <taxon>Alveolata</taxon>
        <taxon>Dinophyceae</taxon>
        <taxon>Prorocentrales</taxon>
        <taxon>Prorocentraceae</taxon>
        <taxon>Prorocentrum</taxon>
    </lineage>
</organism>
<evidence type="ECO:0000256" key="1">
    <source>
        <dbReference type="SAM" id="Phobius"/>
    </source>
</evidence>
<accession>A0ABN9PR87</accession>
<comment type="caution">
    <text evidence="2">The sequence shown here is derived from an EMBL/GenBank/DDBJ whole genome shotgun (WGS) entry which is preliminary data.</text>
</comment>
<sequence length="100" mass="11381">MFVQVFQSDISYIAVYVVSACVTFPLAGIVKPHLEFPEWTLPILMYQDLGTAPGLKDALACCGHRICIRLLCDWSPAVLIRFNIYFTTLRSGSRHFQNVW</sequence>
<dbReference type="Proteomes" id="UP001189429">
    <property type="component" value="Unassembled WGS sequence"/>
</dbReference>